<accession>A0A8S5M5H9</accession>
<name>A0A8S5M5H9_9CAUD</name>
<reference evidence="1" key="1">
    <citation type="journal article" date="2021" name="Proc. Natl. Acad. Sci. U.S.A.">
        <title>A Catalog of Tens of Thousands of Viruses from Human Metagenomes Reveals Hidden Associations with Chronic Diseases.</title>
        <authorList>
            <person name="Tisza M.J."/>
            <person name="Buck C.B."/>
        </authorList>
    </citation>
    <scope>NUCLEOTIDE SEQUENCE</scope>
    <source>
        <strain evidence="1">CtPJC19</strain>
    </source>
</reference>
<evidence type="ECO:0000313" key="1">
    <source>
        <dbReference type="EMBL" id="DAD77392.1"/>
    </source>
</evidence>
<proteinExistence type="predicted"/>
<dbReference type="EMBL" id="BK014824">
    <property type="protein sequence ID" value="DAD77392.1"/>
    <property type="molecule type" value="Genomic_DNA"/>
</dbReference>
<protein>
    <submittedName>
        <fullName evidence="1">Uncharacterized protein</fullName>
    </submittedName>
</protein>
<organism evidence="1">
    <name type="scientific">Siphoviridae sp. ctPJC19</name>
    <dbReference type="NCBI Taxonomy" id="2826321"/>
    <lineage>
        <taxon>Viruses</taxon>
        <taxon>Duplodnaviria</taxon>
        <taxon>Heunggongvirae</taxon>
        <taxon>Uroviricota</taxon>
        <taxon>Caudoviricetes</taxon>
    </lineage>
</organism>
<sequence length="29" mass="3491">MSFISFYSLIEGRSSRLSSILLYLFSFYY</sequence>